<dbReference type="Proteomes" id="UP000324758">
    <property type="component" value="Unassembled WGS sequence"/>
</dbReference>
<dbReference type="EMBL" id="VSSS01000090">
    <property type="protein sequence ID" value="TYL84528.1"/>
    <property type="molecule type" value="Genomic_DNA"/>
</dbReference>
<protein>
    <submittedName>
        <fullName evidence="2">Restriction endonuclease</fullName>
    </submittedName>
</protein>
<dbReference type="InterPro" id="IPR007560">
    <property type="entry name" value="Restrct_endonuc_IV_Mrr"/>
</dbReference>
<dbReference type="RefSeq" id="WP_148778632.1">
    <property type="nucleotide sequence ID" value="NZ_VSSS01000090.1"/>
</dbReference>
<comment type="caution">
    <text evidence="2">The sequence shown here is derived from an EMBL/GenBank/DDBJ whole genome shotgun (WGS) entry which is preliminary data.</text>
</comment>
<evidence type="ECO:0000313" key="2">
    <source>
        <dbReference type="EMBL" id="TYL84528.1"/>
    </source>
</evidence>
<dbReference type="Pfam" id="PF04471">
    <property type="entry name" value="Mrr_cat"/>
    <property type="match status" value="1"/>
</dbReference>
<dbReference type="GO" id="GO:0009307">
    <property type="term" value="P:DNA restriction-modification system"/>
    <property type="evidence" value="ECO:0007669"/>
    <property type="project" value="InterPro"/>
</dbReference>
<name>A0A5D3JXE6_9BRAD</name>
<keyword evidence="2" id="KW-0540">Nuclease</keyword>
<accession>A0A5D3JXE6</accession>
<keyword evidence="2" id="KW-0378">Hydrolase</keyword>
<organism evidence="2 3">
    <name type="scientific">Bradyrhizobium rifense</name>
    <dbReference type="NCBI Taxonomy" id="515499"/>
    <lineage>
        <taxon>Bacteria</taxon>
        <taxon>Pseudomonadati</taxon>
        <taxon>Pseudomonadota</taxon>
        <taxon>Alphaproteobacteria</taxon>
        <taxon>Hyphomicrobiales</taxon>
        <taxon>Nitrobacteraceae</taxon>
        <taxon>Bradyrhizobium</taxon>
    </lineage>
</organism>
<reference evidence="2 3" key="1">
    <citation type="submission" date="2019-08" db="EMBL/GenBank/DDBJ databases">
        <title>Bradyrhizobium hipponensis sp. nov., a rhizobium isolated from a Lupinus angustifolius root nodule in Tunisia.</title>
        <authorList>
            <person name="Off K."/>
            <person name="Rejili M."/>
            <person name="Mars M."/>
            <person name="Brachmann A."/>
            <person name="Marin M."/>
        </authorList>
    </citation>
    <scope>NUCLEOTIDE SEQUENCE [LARGE SCALE GENOMIC DNA]</scope>
    <source>
        <strain evidence="2 3">CTAW71</strain>
    </source>
</reference>
<evidence type="ECO:0000313" key="3">
    <source>
        <dbReference type="Proteomes" id="UP000324758"/>
    </source>
</evidence>
<proteinExistence type="predicted"/>
<dbReference type="GO" id="GO:0003677">
    <property type="term" value="F:DNA binding"/>
    <property type="evidence" value="ECO:0007669"/>
    <property type="project" value="InterPro"/>
</dbReference>
<evidence type="ECO:0000259" key="1">
    <source>
        <dbReference type="Pfam" id="PF04471"/>
    </source>
</evidence>
<keyword evidence="2" id="KW-0255">Endonuclease</keyword>
<sequence>MNDGQSLGEEFEALVYQIYQALGYKRIAPLGRSDRGYDFKVTSPEGKLVIVDVKLYRTRVISRELVVRAAMALENQRLAVAASEAVLVIGSTLNIPIVNTGRTIVIDMTKLREMAAKFPMLATHLDSIARQISPMPVGNDTDILAARICGLSL</sequence>
<dbReference type="AlphaFoldDB" id="A0A5D3JXE6"/>
<gene>
    <name evidence="2" type="ORF">FXB40_44840</name>
</gene>
<feature type="domain" description="Restriction endonuclease type IV Mrr" evidence="1">
    <location>
        <begin position="8"/>
        <end position="76"/>
    </location>
</feature>
<dbReference type="GO" id="GO:0004519">
    <property type="term" value="F:endonuclease activity"/>
    <property type="evidence" value="ECO:0007669"/>
    <property type="project" value="UniProtKB-KW"/>
</dbReference>
<keyword evidence="3" id="KW-1185">Reference proteome</keyword>